<keyword evidence="3" id="KW-0808">Transferase</keyword>
<reference evidence="14" key="2">
    <citation type="submission" date="2012-11" db="EMBL/GenBank/DDBJ databases">
        <authorList>
            <person name="Kuo A."/>
            <person name="Curtis B.A."/>
            <person name="Tanifuji G."/>
            <person name="Burki F."/>
            <person name="Gruber A."/>
            <person name="Irimia M."/>
            <person name="Maruyama S."/>
            <person name="Arias M.C."/>
            <person name="Ball S.G."/>
            <person name="Gile G.H."/>
            <person name="Hirakawa Y."/>
            <person name="Hopkins J.F."/>
            <person name="Rensing S.A."/>
            <person name="Schmutz J."/>
            <person name="Symeonidi A."/>
            <person name="Elias M."/>
            <person name="Eveleigh R.J."/>
            <person name="Herman E.K."/>
            <person name="Klute M.J."/>
            <person name="Nakayama T."/>
            <person name="Obornik M."/>
            <person name="Reyes-Prieto A."/>
            <person name="Armbrust E.V."/>
            <person name="Aves S.J."/>
            <person name="Beiko R.G."/>
            <person name="Coutinho P."/>
            <person name="Dacks J.B."/>
            <person name="Durnford D.G."/>
            <person name="Fast N.M."/>
            <person name="Green B.R."/>
            <person name="Grisdale C."/>
            <person name="Hempe F."/>
            <person name="Henrissat B."/>
            <person name="Hoppner M.P."/>
            <person name="Ishida K.-I."/>
            <person name="Kim E."/>
            <person name="Koreny L."/>
            <person name="Kroth P.G."/>
            <person name="Liu Y."/>
            <person name="Malik S.-B."/>
            <person name="Maier U.G."/>
            <person name="McRose D."/>
            <person name="Mock T."/>
            <person name="Neilson J.A."/>
            <person name="Onodera N.T."/>
            <person name="Poole A.M."/>
            <person name="Pritham E.J."/>
            <person name="Richards T.A."/>
            <person name="Rocap G."/>
            <person name="Roy S.W."/>
            <person name="Sarai C."/>
            <person name="Schaack S."/>
            <person name="Shirato S."/>
            <person name="Slamovits C.H."/>
            <person name="Spencer D.F."/>
            <person name="Suzuki S."/>
            <person name="Worden A.Z."/>
            <person name="Zauner S."/>
            <person name="Barry K."/>
            <person name="Bell C."/>
            <person name="Bharti A.K."/>
            <person name="Crow J.A."/>
            <person name="Grimwood J."/>
            <person name="Kramer R."/>
            <person name="Lindquist E."/>
            <person name="Lucas S."/>
            <person name="Salamov A."/>
            <person name="McFadden G.I."/>
            <person name="Lane C.E."/>
            <person name="Keeling P.J."/>
            <person name="Gray M.W."/>
            <person name="Grigoriev I.V."/>
            <person name="Archibald J.M."/>
        </authorList>
    </citation>
    <scope>NUCLEOTIDE SEQUENCE</scope>
    <source>
        <strain evidence="14">CCMP2712</strain>
    </source>
</reference>
<keyword evidence="7" id="KW-0443">Lipid metabolism</keyword>
<dbReference type="OMA" id="PERCGPY"/>
<accession>L1I668</accession>
<feature type="domain" description="Choline/carnitine acyltransferase" evidence="11">
    <location>
        <begin position="189"/>
        <end position="777"/>
    </location>
</feature>
<evidence type="ECO:0000256" key="5">
    <source>
        <dbReference type="ARBA" id="ARBA00022832"/>
    </source>
</evidence>
<keyword evidence="5" id="KW-0276">Fatty acid metabolism</keyword>
<dbReference type="GO" id="GO:0005739">
    <property type="term" value="C:mitochondrion"/>
    <property type="evidence" value="ECO:0007669"/>
    <property type="project" value="TreeGrafter"/>
</dbReference>
<evidence type="ECO:0000256" key="10">
    <source>
        <dbReference type="PIRSR" id="PIRSR600542-1"/>
    </source>
</evidence>
<sequence length="799" mass="91276">MAEAAAGARLDAALLSVRGDVALVATEDGTYSLTISFNPYRFRKHIKRTIFRIRRVIQNTIWPLTPTIWGGVTTAVIVRVVTAKSGSWWRSGSLANILWKWDNLFPWQQKLPTQVRVGWLSLLAGTVGLAGISFVQRSLLRLLLNYKGWMFLDHGSKPSPMMKLWFIAVRALSGTQPSLYTYQGCLPSLPVPCLKETTRNFMLSVKPLLSQEEYNDMEEKMQKFMKNEGWKLQLFLQVRAMFTVSWLWEWWEKYVYLRGRSPIMVNSNYYILDGVAFTPTHLQAARAAALLHAADKFKFLIDWEKLDPIRLQKTIPWCMKQYERVFDTTRVPGKECDHIIHYDHDPQRYCAVSRKGVWYKLPMQVKGTNGKWRTALPHELEKQMNWIIMDSDSTPAPEGQNAIAALTGWHRGRWAEAREEFFWDGINKLSLETVEKAFMHIHLEDRSPTDLTNQAKMLIHGDGKSLWFDKSVTFIIFPNGKSGMMAEHSYADALTVGHMWEWVTTEERYKGGLYRDDGHCKGFEDSKYEQVDLTKPQRLQWRVDAQLHKVINEAYVANKQLCDDLDLVVMTQDTWGKGFIKKKHISPDAFFQLAMQLAYRRDAGKRALTYEASVTRLFAQGRTETVRSLSIESAAFVDSMMDESCSNVERVKKLMQAADKHTQLYKSAMVGKGVDRHLFGLYVASVGLGYDSEFLKAALKMPWTLSTSQTPQKQTEGRWNPDREDRHAVSAGGGFGPVADDGYGVSYMFAHDDAIYANISSKKSSTATSSARFRDHILRALEDMKKIFSDGSDVSAKSK</sequence>
<evidence type="ECO:0000256" key="4">
    <source>
        <dbReference type="ARBA" id="ARBA00022692"/>
    </source>
</evidence>
<dbReference type="RefSeq" id="XP_005818738.1">
    <property type="nucleotide sequence ID" value="XM_005818681.1"/>
</dbReference>
<dbReference type="InterPro" id="IPR023213">
    <property type="entry name" value="CAT-like_dom_sf"/>
</dbReference>
<dbReference type="HOGENOM" id="CLU_013513_2_1_1"/>
<dbReference type="InterPro" id="IPR000542">
    <property type="entry name" value="Carn_acyl_trans"/>
</dbReference>
<keyword evidence="6" id="KW-1133">Transmembrane helix</keyword>
<dbReference type="GO" id="GO:0004095">
    <property type="term" value="F:carnitine O-palmitoyltransferase activity"/>
    <property type="evidence" value="ECO:0007669"/>
    <property type="project" value="TreeGrafter"/>
</dbReference>
<evidence type="ECO:0000256" key="7">
    <source>
        <dbReference type="ARBA" id="ARBA00023098"/>
    </source>
</evidence>
<dbReference type="InterPro" id="IPR042231">
    <property type="entry name" value="Cho/carn_acyl_trans_2"/>
</dbReference>
<evidence type="ECO:0000256" key="3">
    <source>
        <dbReference type="ARBA" id="ARBA00022679"/>
    </source>
</evidence>
<dbReference type="GeneID" id="17288481"/>
<evidence type="ECO:0000256" key="2">
    <source>
        <dbReference type="ARBA" id="ARBA00005232"/>
    </source>
</evidence>
<dbReference type="Gene3D" id="3.30.559.10">
    <property type="entry name" value="Chloramphenicol acetyltransferase-like domain"/>
    <property type="match status" value="1"/>
</dbReference>
<evidence type="ECO:0000256" key="8">
    <source>
        <dbReference type="ARBA" id="ARBA00023136"/>
    </source>
</evidence>
<comment type="similarity">
    <text evidence="2">Belongs to the carnitine/choline acetyltransferase family.</text>
</comment>
<keyword evidence="9" id="KW-0012">Acyltransferase</keyword>
<comment type="subcellular location">
    <subcellularLocation>
        <location evidence="1">Membrane</location>
        <topology evidence="1">Multi-pass membrane protein</topology>
    </subcellularLocation>
</comment>
<feature type="active site" description="Proton acceptor" evidence="10">
    <location>
        <position position="488"/>
    </location>
</feature>
<evidence type="ECO:0000313" key="14">
    <source>
        <dbReference type="Proteomes" id="UP000011087"/>
    </source>
</evidence>
<keyword evidence="8" id="KW-0472">Membrane</keyword>
<dbReference type="Gene3D" id="3.30.559.70">
    <property type="entry name" value="Choline/Carnitine o-acyltransferase, domain 2"/>
    <property type="match status" value="1"/>
</dbReference>
<protein>
    <recommendedName>
        <fullName evidence="11">Choline/carnitine acyltransferase domain-containing protein</fullName>
    </recommendedName>
</protein>
<dbReference type="AlphaFoldDB" id="L1I668"/>
<dbReference type="PANTHER" id="PTHR22589">
    <property type="entry name" value="CARNITINE O-ACYLTRANSFERASE"/>
    <property type="match status" value="1"/>
</dbReference>
<dbReference type="PaxDb" id="55529-EKX31758"/>
<dbReference type="SUPFAM" id="SSF52777">
    <property type="entry name" value="CoA-dependent acyltransferases"/>
    <property type="match status" value="2"/>
</dbReference>
<organism evidence="12">
    <name type="scientific">Guillardia theta (strain CCMP2712)</name>
    <name type="common">Cryptophyte</name>
    <dbReference type="NCBI Taxonomy" id="905079"/>
    <lineage>
        <taxon>Eukaryota</taxon>
        <taxon>Cryptophyceae</taxon>
        <taxon>Pyrenomonadales</taxon>
        <taxon>Geminigeraceae</taxon>
        <taxon>Guillardia</taxon>
    </lineage>
</organism>
<dbReference type="STRING" id="905079.L1I668"/>
<keyword evidence="14" id="KW-1185">Reference proteome</keyword>
<gene>
    <name evidence="12" type="ORF">GUITHDRAFT_98746</name>
</gene>
<dbReference type="Pfam" id="PF00755">
    <property type="entry name" value="Carn_acyltransf"/>
    <property type="match status" value="1"/>
</dbReference>
<evidence type="ECO:0000256" key="1">
    <source>
        <dbReference type="ARBA" id="ARBA00004141"/>
    </source>
</evidence>
<dbReference type="GO" id="GO:0006631">
    <property type="term" value="P:fatty acid metabolic process"/>
    <property type="evidence" value="ECO:0007669"/>
    <property type="project" value="UniProtKB-KW"/>
</dbReference>
<evidence type="ECO:0000256" key="6">
    <source>
        <dbReference type="ARBA" id="ARBA00022989"/>
    </source>
</evidence>
<dbReference type="EMBL" id="JH993239">
    <property type="protein sequence ID" value="EKX31758.1"/>
    <property type="molecule type" value="Genomic_DNA"/>
</dbReference>
<dbReference type="PANTHER" id="PTHR22589:SF112">
    <property type="entry name" value="CHOLINE_CARNITINE ACYLTRANSFERASE DOMAIN-CONTAINING PROTEIN"/>
    <property type="match status" value="1"/>
</dbReference>
<keyword evidence="4" id="KW-0812">Transmembrane</keyword>
<reference evidence="12 14" key="1">
    <citation type="journal article" date="2012" name="Nature">
        <title>Algal genomes reveal evolutionary mosaicism and the fate of nucleomorphs.</title>
        <authorList>
            <consortium name="DOE Joint Genome Institute"/>
            <person name="Curtis B.A."/>
            <person name="Tanifuji G."/>
            <person name="Burki F."/>
            <person name="Gruber A."/>
            <person name="Irimia M."/>
            <person name="Maruyama S."/>
            <person name="Arias M.C."/>
            <person name="Ball S.G."/>
            <person name="Gile G.H."/>
            <person name="Hirakawa Y."/>
            <person name="Hopkins J.F."/>
            <person name="Kuo A."/>
            <person name="Rensing S.A."/>
            <person name="Schmutz J."/>
            <person name="Symeonidi A."/>
            <person name="Elias M."/>
            <person name="Eveleigh R.J."/>
            <person name="Herman E.K."/>
            <person name="Klute M.J."/>
            <person name="Nakayama T."/>
            <person name="Obornik M."/>
            <person name="Reyes-Prieto A."/>
            <person name="Armbrust E.V."/>
            <person name="Aves S.J."/>
            <person name="Beiko R.G."/>
            <person name="Coutinho P."/>
            <person name="Dacks J.B."/>
            <person name="Durnford D.G."/>
            <person name="Fast N.M."/>
            <person name="Green B.R."/>
            <person name="Grisdale C.J."/>
            <person name="Hempel F."/>
            <person name="Henrissat B."/>
            <person name="Hoppner M.P."/>
            <person name="Ishida K."/>
            <person name="Kim E."/>
            <person name="Koreny L."/>
            <person name="Kroth P.G."/>
            <person name="Liu Y."/>
            <person name="Malik S.B."/>
            <person name="Maier U.G."/>
            <person name="McRose D."/>
            <person name="Mock T."/>
            <person name="Neilson J.A."/>
            <person name="Onodera N.T."/>
            <person name="Poole A.M."/>
            <person name="Pritham E.J."/>
            <person name="Richards T.A."/>
            <person name="Rocap G."/>
            <person name="Roy S.W."/>
            <person name="Sarai C."/>
            <person name="Schaack S."/>
            <person name="Shirato S."/>
            <person name="Slamovits C.H."/>
            <person name="Spencer D.F."/>
            <person name="Suzuki S."/>
            <person name="Worden A.Z."/>
            <person name="Zauner S."/>
            <person name="Barry K."/>
            <person name="Bell C."/>
            <person name="Bharti A.K."/>
            <person name="Crow J.A."/>
            <person name="Grimwood J."/>
            <person name="Kramer R."/>
            <person name="Lindquist E."/>
            <person name="Lucas S."/>
            <person name="Salamov A."/>
            <person name="McFadden G.I."/>
            <person name="Lane C.E."/>
            <person name="Keeling P.J."/>
            <person name="Gray M.W."/>
            <person name="Grigoriev I.V."/>
            <person name="Archibald J.M."/>
        </authorList>
    </citation>
    <scope>NUCLEOTIDE SEQUENCE</scope>
    <source>
        <strain evidence="12 14">CCMP2712</strain>
    </source>
</reference>
<dbReference type="OrthoDB" id="240216at2759"/>
<evidence type="ECO:0000313" key="12">
    <source>
        <dbReference type="EMBL" id="EKX31758.1"/>
    </source>
</evidence>
<evidence type="ECO:0000256" key="9">
    <source>
        <dbReference type="ARBA" id="ARBA00023315"/>
    </source>
</evidence>
<dbReference type="KEGG" id="gtt:GUITHDRAFT_98746"/>
<dbReference type="FunFam" id="3.30.559.10:FF:000002">
    <property type="entry name" value="carnitine O-palmitoyltransferase 1, liver isoform"/>
    <property type="match status" value="1"/>
</dbReference>
<dbReference type="InterPro" id="IPR039551">
    <property type="entry name" value="Cho/carn_acyl_trans"/>
</dbReference>
<dbReference type="GO" id="GO:0016020">
    <property type="term" value="C:membrane"/>
    <property type="evidence" value="ECO:0007669"/>
    <property type="project" value="UniProtKB-SubCell"/>
</dbReference>
<dbReference type="GO" id="GO:0009437">
    <property type="term" value="P:carnitine metabolic process"/>
    <property type="evidence" value="ECO:0007669"/>
    <property type="project" value="TreeGrafter"/>
</dbReference>
<dbReference type="eggNOG" id="KOG3716">
    <property type="taxonomic scope" value="Eukaryota"/>
</dbReference>
<evidence type="ECO:0000313" key="13">
    <source>
        <dbReference type="EnsemblProtists" id="EKX31758"/>
    </source>
</evidence>
<name>L1I668_GUITC</name>
<dbReference type="Proteomes" id="UP000011087">
    <property type="component" value="Unassembled WGS sequence"/>
</dbReference>
<proteinExistence type="inferred from homology"/>
<dbReference type="EnsemblProtists" id="EKX31758">
    <property type="protein sequence ID" value="EKX31758"/>
    <property type="gene ID" value="GUITHDRAFT_98746"/>
</dbReference>
<reference evidence="13" key="3">
    <citation type="submission" date="2016-03" db="UniProtKB">
        <authorList>
            <consortium name="EnsemblProtists"/>
        </authorList>
    </citation>
    <scope>IDENTIFICATION</scope>
</reference>
<evidence type="ECO:0000259" key="11">
    <source>
        <dbReference type="Pfam" id="PF00755"/>
    </source>
</evidence>